<dbReference type="GO" id="GO:0005840">
    <property type="term" value="C:ribosome"/>
    <property type="evidence" value="ECO:0007669"/>
    <property type="project" value="UniProtKB-KW"/>
</dbReference>
<dbReference type="InterPro" id="IPR032053">
    <property type="entry name" value="Ribosomal_mS34"/>
</dbReference>
<protein>
    <submittedName>
        <fullName evidence="2">Mitochondrial 28S ribosomal protein S34, putative</fullName>
    </submittedName>
</protein>
<accession>A0A7G2CQP1</accession>
<proteinExistence type="predicted"/>
<dbReference type="Proteomes" id="UP000515908">
    <property type="component" value="Chromosome 20"/>
</dbReference>
<feature type="region of interest" description="Disordered" evidence="1">
    <location>
        <begin position="195"/>
        <end position="218"/>
    </location>
</feature>
<evidence type="ECO:0000256" key="1">
    <source>
        <dbReference type="SAM" id="MobiDB-lite"/>
    </source>
</evidence>
<keyword evidence="3" id="KW-1185">Reference proteome</keyword>
<sequence length="218" mass="24271">MPWTASKEYVPGMILRNREKMILDGKSLVEADHIERGAQVDPLEVLQAAVARYEYNTSTGMNLFQLTSEVPHGGRGMRVYRKEWQEGTYDKYVTLTSVELDRDGVMKGVAHGYVTFHGESTLRPIEIDHADVPGWHLMEGGEPIPPSEMVPPPVSVGTEVPVDPSRYRLRAYPYYDAPNPPEFVEKLLKDRGVIPDVPVADSPEEGAPDTSEAVQAPQ</sequence>
<dbReference type="Pfam" id="PF16053">
    <property type="entry name" value="MRP-S34"/>
    <property type="match status" value="1"/>
</dbReference>
<dbReference type="EMBL" id="LR877164">
    <property type="protein sequence ID" value="CAD2221311.1"/>
    <property type="molecule type" value="Genomic_DNA"/>
</dbReference>
<gene>
    <name evidence="2" type="ORF">ADEAN_000884300</name>
</gene>
<evidence type="ECO:0000313" key="2">
    <source>
        <dbReference type="EMBL" id="CAD2221311.1"/>
    </source>
</evidence>
<reference evidence="2 3" key="1">
    <citation type="submission" date="2020-08" db="EMBL/GenBank/DDBJ databases">
        <authorList>
            <person name="Newling K."/>
            <person name="Davey J."/>
            <person name="Forrester S."/>
        </authorList>
    </citation>
    <scope>NUCLEOTIDE SEQUENCE [LARGE SCALE GENOMIC DNA]</scope>
    <source>
        <strain evidence="3">Crithidia deanei Carvalho (ATCC PRA-265)</strain>
    </source>
</reference>
<keyword evidence="2" id="KW-0689">Ribosomal protein</keyword>
<dbReference type="AlphaFoldDB" id="A0A7G2CQP1"/>
<dbReference type="GO" id="GO:0003735">
    <property type="term" value="F:structural constituent of ribosome"/>
    <property type="evidence" value="ECO:0007669"/>
    <property type="project" value="InterPro"/>
</dbReference>
<keyword evidence="2" id="KW-0687">Ribonucleoprotein</keyword>
<evidence type="ECO:0000313" key="3">
    <source>
        <dbReference type="Proteomes" id="UP000515908"/>
    </source>
</evidence>
<name>A0A7G2CQP1_9TRYP</name>
<dbReference type="VEuPathDB" id="TriTrypDB:ADEAN_000884300"/>
<dbReference type="GO" id="GO:0005739">
    <property type="term" value="C:mitochondrion"/>
    <property type="evidence" value="ECO:0007669"/>
    <property type="project" value="InterPro"/>
</dbReference>
<dbReference type="OrthoDB" id="243628at2759"/>
<organism evidence="2 3">
    <name type="scientific">Angomonas deanei</name>
    <dbReference type="NCBI Taxonomy" id="59799"/>
    <lineage>
        <taxon>Eukaryota</taxon>
        <taxon>Discoba</taxon>
        <taxon>Euglenozoa</taxon>
        <taxon>Kinetoplastea</taxon>
        <taxon>Metakinetoplastina</taxon>
        <taxon>Trypanosomatida</taxon>
        <taxon>Trypanosomatidae</taxon>
        <taxon>Strigomonadinae</taxon>
        <taxon>Angomonas</taxon>
    </lineage>
</organism>